<evidence type="ECO:0000256" key="1">
    <source>
        <dbReference type="ARBA" id="ARBA00022801"/>
    </source>
</evidence>
<dbReference type="Gene3D" id="3.20.20.300">
    <property type="entry name" value="Glycoside hydrolase, family 3, N-terminal domain"/>
    <property type="match status" value="1"/>
</dbReference>
<evidence type="ECO:0000313" key="4">
    <source>
        <dbReference type="EMBL" id="PSJ39142.1"/>
    </source>
</evidence>
<dbReference type="PRINTS" id="PR00133">
    <property type="entry name" value="GLHYDRLASE3"/>
</dbReference>
<proteinExistence type="predicted"/>
<evidence type="ECO:0000259" key="3">
    <source>
        <dbReference type="Pfam" id="PF01915"/>
    </source>
</evidence>
<keyword evidence="5" id="KW-1185">Reference proteome</keyword>
<sequence length="649" mass="68388">MLTVLALPAAAGGAVDPRPAAPATAKPLADWPAVKSAVGRDPKIERRIASILAGMTLEQKIGQMTQPDVRYIAPDQVRQYHIGSVLNGGGAWPAMNKHATVKEWADLAQAFHAAAMQTDAKVKIPLIWGTDAVHGHNNVLGATVFPHNIGLGAARDPQLVEEIARATAKASRATGISWVFAPTLAVAQDQRWGRTYESFSSDPALVRLYGAAAVRGLQGTLTGDGDVVATAKHYLADGGTVHGNDQGEARTSRLDLINVHGAGYYSALAAGAQTVMASYSSWTDAGSGAAGGKMHGNRALLTDALKGRMGFDGFVVSDWNAIEQVPGCTKAHCPASINAGVDMVMVPEDWRAFIANTVADVKAGRIAMARIDDAVTRILRVKLRAGLFERLPAAGAFNGRADALEARDLARRAVRESLVLLKNNDAVLPLRRGGRVLVVGKSADSLSNQSGGWTRTWQGTENTNADFGTGQTLLAALREALGADGVEFNETGAGVDPAKYTAVIAVIGETPYAEYNGDIDWPAPLQHSARYKEDLAVLDAVSGRGAPVVTIFYSGRTVYANDLLNRSDAFVAAWLPGTEAAGIADLLLRDGNGRIAYDFRGSLPFAWPGDACTSTVNGTILFRPGYGLRYDSPKAVSALTFTPAPEACG</sequence>
<dbReference type="Proteomes" id="UP000241167">
    <property type="component" value="Unassembled WGS sequence"/>
</dbReference>
<gene>
    <name evidence="4" type="ORF">C7I55_17515</name>
</gene>
<organism evidence="4 5">
    <name type="scientific">Allosphingosinicella deserti</name>
    <dbReference type="NCBI Taxonomy" id="2116704"/>
    <lineage>
        <taxon>Bacteria</taxon>
        <taxon>Pseudomonadati</taxon>
        <taxon>Pseudomonadota</taxon>
        <taxon>Alphaproteobacteria</taxon>
        <taxon>Sphingomonadales</taxon>
        <taxon>Sphingomonadaceae</taxon>
        <taxon>Allosphingosinicella</taxon>
    </lineage>
</organism>
<feature type="domain" description="Glycoside hydrolase family 3 N-terminal" evidence="2">
    <location>
        <begin position="56"/>
        <end position="381"/>
    </location>
</feature>
<protein>
    <submittedName>
        <fullName evidence="4">1,4-beta-D-glucan glucohydrolase</fullName>
    </submittedName>
</protein>
<dbReference type="Pfam" id="PF01915">
    <property type="entry name" value="Glyco_hydro_3_C"/>
    <property type="match status" value="1"/>
</dbReference>
<dbReference type="PANTHER" id="PTHR30620:SF77">
    <property type="entry name" value="LYSOSOMAL BETA GLUCOSIDASE-LIKE"/>
    <property type="match status" value="1"/>
</dbReference>
<dbReference type="SUPFAM" id="SSF51445">
    <property type="entry name" value="(Trans)glycosidases"/>
    <property type="match status" value="1"/>
</dbReference>
<evidence type="ECO:0000313" key="5">
    <source>
        <dbReference type="Proteomes" id="UP000241167"/>
    </source>
</evidence>
<dbReference type="AlphaFoldDB" id="A0A2P7QME3"/>
<dbReference type="GO" id="GO:0008422">
    <property type="term" value="F:beta-glucosidase activity"/>
    <property type="evidence" value="ECO:0007669"/>
    <property type="project" value="TreeGrafter"/>
</dbReference>
<accession>A0A2P7QME3</accession>
<dbReference type="OrthoDB" id="9781691at2"/>
<dbReference type="PANTHER" id="PTHR30620">
    <property type="entry name" value="PERIPLASMIC BETA-GLUCOSIDASE-RELATED"/>
    <property type="match status" value="1"/>
</dbReference>
<dbReference type="Gene3D" id="3.40.50.1700">
    <property type="entry name" value="Glycoside hydrolase family 3 C-terminal domain"/>
    <property type="match status" value="1"/>
</dbReference>
<reference evidence="4 5" key="1">
    <citation type="submission" date="2018-03" db="EMBL/GenBank/DDBJ databases">
        <title>The draft genome of Sphingosinicella sp. GL-C-18.</title>
        <authorList>
            <person name="Liu L."/>
            <person name="Li L."/>
            <person name="Liang L."/>
            <person name="Zhang X."/>
            <person name="Wang T."/>
        </authorList>
    </citation>
    <scope>NUCLEOTIDE SEQUENCE [LARGE SCALE GENOMIC DNA]</scope>
    <source>
        <strain evidence="4 5">GL-C-18</strain>
    </source>
</reference>
<dbReference type="InterPro" id="IPR036881">
    <property type="entry name" value="Glyco_hydro_3_C_sf"/>
</dbReference>
<evidence type="ECO:0000259" key="2">
    <source>
        <dbReference type="Pfam" id="PF00933"/>
    </source>
</evidence>
<dbReference type="InterPro" id="IPR001764">
    <property type="entry name" value="Glyco_hydro_3_N"/>
</dbReference>
<dbReference type="InterPro" id="IPR017853">
    <property type="entry name" value="GH"/>
</dbReference>
<feature type="domain" description="Glycoside hydrolase family 3 C-terminal" evidence="3">
    <location>
        <begin position="418"/>
        <end position="630"/>
    </location>
</feature>
<dbReference type="SUPFAM" id="SSF52279">
    <property type="entry name" value="Beta-D-glucan exohydrolase, C-terminal domain"/>
    <property type="match status" value="1"/>
</dbReference>
<dbReference type="Pfam" id="PF00933">
    <property type="entry name" value="Glyco_hydro_3"/>
    <property type="match status" value="1"/>
</dbReference>
<comment type="caution">
    <text evidence="4">The sequence shown here is derived from an EMBL/GenBank/DDBJ whole genome shotgun (WGS) entry which is preliminary data.</text>
</comment>
<dbReference type="InterPro" id="IPR002772">
    <property type="entry name" value="Glyco_hydro_3_C"/>
</dbReference>
<name>A0A2P7QME3_9SPHN</name>
<keyword evidence="1 4" id="KW-0378">Hydrolase</keyword>
<dbReference type="EMBL" id="PXYI01000005">
    <property type="protein sequence ID" value="PSJ39142.1"/>
    <property type="molecule type" value="Genomic_DNA"/>
</dbReference>
<dbReference type="InterPro" id="IPR051915">
    <property type="entry name" value="Cellulose_Degrad_GH3"/>
</dbReference>
<dbReference type="InterPro" id="IPR036962">
    <property type="entry name" value="Glyco_hydro_3_N_sf"/>
</dbReference>
<dbReference type="GO" id="GO:0009251">
    <property type="term" value="P:glucan catabolic process"/>
    <property type="evidence" value="ECO:0007669"/>
    <property type="project" value="TreeGrafter"/>
</dbReference>